<evidence type="ECO:0000256" key="3">
    <source>
        <dbReference type="ARBA" id="ARBA00007800"/>
    </source>
</evidence>
<evidence type="ECO:0000256" key="5">
    <source>
        <dbReference type="ARBA" id="ARBA00022741"/>
    </source>
</evidence>
<feature type="binding site" evidence="11">
    <location>
        <position position="265"/>
    </location>
    <ligand>
        <name>L-glutamine</name>
        <dbReference type="ChEBI" id="CHEBI:58359"/>
    </ligand>
</feature>
<keyword evidence="8 11" id="KW-0665">Pyrimidine biosynthesis</keyword>
<keyword evidence="5 11" id="KW-0547">Nucleotide-binding</keyword>
<feature type="domain" description="Carbamoyl-phosphate synthase small subunit N-terminal" evidence="12">
    <location>
        <begin position="19"/>
        <end position="149"/>
    </location>
</feature>
<evidence type="ECO:0000256" key="11">
    <source>
        <dbReference type="HAMAP-Rule" id="MF_01209"/>
    </source>
</evidence>
<organism evidence="13 14">
    <name type="scientific">Limosilactobacillus reuteri MM4-1A</name>
    <dbReference type="NCBI Taxonomy" id="548485"/>
    <lineage>
        <taxon>Bacteria</taxon>
        <taxon>Bacillati</taxon>
        <taxon>Bacillota</taxon>
        <taxon>Bacilli</taxon>
        <taxon>Lactobacillales</taxon>
        <taxon>Lactobacillaceae</taxon>
        <taxon>Limosilactobacillus</taxon>
    </lineage>
</organism>
<feature type="binding site" evidence="11">
    <location>
        <position position="306"/>
    </location>
    <ligand>
        <name>L-glutamine</name>
        <dbReference type="ChEBI" id="CHEBI:58359"/>
    </ligand>
</feature>
<dbReference type="AlphaFoldDB" id="A0A828RHH7"/>
<dbReference type="InterPro" id="IPR017926">
    <property type="entry name" value="GATASE"/>
</dbReference>
<dbReference type="HAMAP" id="MF_01209">
    <property type="entry name" value="CPSase_S_chain"/>
    <property type="match status" value="1"/>
</dbReference>
<dbReference type="NCBIfam" id="TIGR01368">
    <property type="entry name" value="CPSaseIIsmall"/>
    <property type="match status" value="1"/>
</dbReference>
<dbReference type="PANTHER" id="PTHR43418">
    <property type="entry name" value="MULTIFUNCTIONAL TRYPTOPHAN BIOSYNTHESIS PROTEIN-RELATED"/>
    <property type="match status" value="1"/>
</dbReference>
<protein>
    <recommendedName>
        <fullName evidence="11">Carbamoyl phosphate synthase small chain</fullName>
        <ecNumber evidence="11">6.3.5.5</ecNumber>
    </recommendedName>
    <alternativeName>
        <fullName evidence="11">Carbamoyl phosphate synthetase glutamine chain</fullName>
    </alternativeName>
</protein>
<dbReference type="CDD" id="cd01744">
    <property type="entry name" value="GATase1_CPSase"/>
    <property type="match status" value="1"/>
</dbReference>
<dbReference type="InterPro" id="IPR002474">
    <property type="entry name" value="CarbamoylP_synth_ssu_N"/>
</dbReference>
<comment type="similarity">
    <text evidence="3 11">Belongs to the CarA family.</text>
</comment>
<sequence length="380" mass="42172">MQLVYVISGRVLQERMKLMKRYLILEDGTVYTGEGFGATKATLGEVVFTTGMVGYQEAITDQSFANQILVFTNPLIGNYGINSEDNETLYPQIKGVICHHVARVPSNWRMTDSLPNFLAKHHIPGLQGIDTRELVRKLRQYGTLRGIMTDNITDIKDKIEQLKQTSPTQNIISKVSTKESYANPGTKRTVVVLDFGMKNSILRELNKRNCNAIVLPYNTSISEIMAFNPDGILLSNGPGDPLEMTDAAATVAELEKHLPIFGICMGHQIFALANGAKTYKMKFGHRGFNHPVRNLQTGKIAFTSQNHGFAVDPSSIDDTDLQITHLEVNDGTVEGLQHSKYPAFSVQFHPDAAPGPHDAEQLFDKFMALIDSNKEVLTYA</sequence>
<feature type="binding site" evidence="11">
    <location>
        <position position="63"/>
    </location>
    <ligand>
        <name>L-glutamine</name>
        <dbReference type="ChEBI" id="CHEBI:58359"/>
    </ligand>
</feature>
<dbReference type="InterPro" id="IPR029062">
    <property type="entry name" value="Class_I_gatase-like"/>
</dbReference>
<comment type="function">
    <text evidence="11">Small subunit of the glutamine-dependent carbamoyl phosphate synthetase (CPSase). CPSase catalyzes the formation of carbamoyl phosphate from the ammonia moiety of glutamine, carbonate, and phosphate donated by ATP, constituting the first step of 2 biosynthetic pathways, one leading to arginine and/or urea and the other to pyrimidine nucleotides. The small subunit (glutamine amidotransferase) binds and cleaves glutamine to supply the large subunit with the substrate ammonia.</text>
</comment>
<evidence type="ECO:0000256" key="8">
    <source>
        <dbReference type="ARBA" id="ARBA00022975"/>
    </source>
</evidence>
<dbReference type="FunFam" id="3.50.30.20:FF:000001">
    <property type="entry name" value="Carbamoyl-phosphate synthase small chain"/>
    <property type="match status" value="1"/>
</dbReference>
<comment type="pathway">
    <text evidence="1 11">Pyrimidine metabolism; UMP biosynthesis via de novo pathway; (S)-dihydroorotate from bicarbonate: step 1/3.</text>
</comment>
<feature type="region of interest" description="CPSase" evidence="11">
    <location>
        <begin position="1"/>
        <end position="187"/>
    </location>
</feature>
<dbReference type="PRINTS" id="PR00096">
    <property type="entry name" value="GATASE"/>
</dbReference>
<reference evidence="13 14" key="1">
    <citation type="submission" date="2011-01" db="EMBL/GenBank/DDBJ databases">
        <authorList>
            <person name="Muzny D."/>
            <person name="Qin X."/>
            <person name="Buhay C."/>
            <person name="Dugan-Rocha S."/>
            <person name="Ding Y."/>
            <person name="Chen G."/>
            <person name="Hawes A."/>
            <person name="Holder M."/>
            <person name="Jhangiani S."/>
            <person name="Johnson A."/>
            <person name="Khan Z."/>
            <person name="Li Z."/>
            <person name="Liu W."/>
            <person name="Liu X."/>
            <person name="Perez L."/>
            <person name="Shen H."/>
            <person name="Wang Q."/>
            <person name="Watt J."/>
            <person name="Xi L."/>
            <person name="Xin Y."/>
            <person name="Zhou J."/>
            <person name="Deng J."/>
            <person name="Jiang H."/>
            <person name="Liu Y."/>
            <person name="Qu J."/>
            <person name="Song X.-Z."/>
            <person name="Zhang L."/>
            <person name="Villasana D."/>
            <person name="Johnson A."/>
            <person name="Liu J."/>
            <person name="Liyanage D."/>
            <person name="Lorensuhewa L."/>
            <person name="Robinson T."/>
            <person name="Song A."/>
            <person name="Song B.-B."/>
            <person name="Dinh H."/>
            <person name="Thornton R."/>
            <person name="Coyle M."/>
            <person name="Francisco L."/>
            <person name="Jackson L."/>
            <person name="Javaid M."/>
            <person name="Korchina V."/>
            <person name="Kovar C."/>
            <person name="Mata R."/>
            <person name="Mathew T."/>
            <person name="Ngo R."/>
            <person name="Nguyen L."/>
            <person name="Nguyen N."/>
            <person name="Okwuonu G."/>
            <person name="Ongeri F."/>
            <person name="Pham C."/>
            <person name="Simmons D."/>
            <person name="Wilczek-Boney K."/>
            <person name="Hale W."/>
            <person name="Jakkamsetti A."/>
            <person name="Pham P."/>
            <person name="Ruth R."/>
            <person name="San Lucas F."/>
            <person name="Warren J."/>
            <person name="Zhang J."/>
            <person name="Zhao Z."/>
            <person name="Zhou C."/>
            <person name="Zhu D."/>
            <person name="Lee S."/>
            <person name="Bess C."/>
            <person name="Blankenburg K."/>
            <person name="Forbes L."/>
            <person name="Fu Q."/>
            <person name="Gubbala S."/>
            <person name="Hirani K."/>
            <person name="Jayaseelan J.C."/>
            <person name="Lara F."/>
            <person name="Munidasa M."/>
            <person name="Palculict T."/>
            <person name="Patil S."/>
            <person name="Pu L.-L."/>
            <person name="Saada N."/>
            <person name="Tang L."/>
            <person name="Weissenberger G."/>
            <person name="Zhu Y."/>
            <person name="Hemphill L."/>
            <person name="Shang Y."/>
            <person name="Youmans B."/>
            <person name="Ayvaz T."/>
            <person name="Ross M."/>
            <person name="Santibanez J."/>
            <person name="Aqrawi P."/>
            <person name="Gross S."/>
            <person name="Joshi V."/>
            <person name="Fowler G."/>
            <person name="Nazareth L."/>
            <person name="Reid J."/>
            <person name="Worley K."/>
            <person name="Petrosino J."/>
            <person name="Highlander S."/>
            <person name="Gibbs R."/>
        </authorList>
    </citation>
    <scope>NUCLEOTIDE SEQUENCE [LARGE SCALE GENOMIC DNA]</scope>
    <source>
        <strain evidence="13 14">MM4-1A</strain>
    </source>
</reference>
<keyword evidence="11" id="KW-0028">Amino-acid biosynthesis</keyword>
<evidence type="ECO:0000256" key="2">
    <source>
        <dbReference type="ARBA" id="ARBA00005077"/>
    </source>
</evidence>
<dbReference type="SUPFAM" id="SSF52317">
    <property type="entry name" value="Class I glutamine amidotransferase-like"/>
    <property type="match status" value="1"/>
</dbReference>
<name>A0A828RHH7_LIMRT</name>
<dbReference type="UniPathway" id="UPA00068">
    <property type="reaction ID" value="UER00171"/>
</dbReference>
<evidence type="ECO:0000256" key="4">
    <source>
        <dbReference type="ARBA" id="ARBA00022598"/>
    </source>
</evidence>
<keyword evidence="11" id="KW-0055">Arginine biosynthesis</keyword>
<dbReference type="Proteomes" id="UP000004335">
    <property type="component" value="Unassembled WGS sequence"/>
</dbReference>
<proteinExistence type="inferred from homology"/>
<dbReference type="PRINTS" id="PR00099">
    <property type="entry name" value="CPSGATASE"/>
</dbReference>
<evidence type="ECO:0000256" key="9">
    <source>
        <dbReference type="ARBA" id="ARBA00048816"/>
    </source>
</evidence>
<dbReference type="FunFam" id="3.40.50.880:FF:000029">
    <property type="entry name" value="Carbamoyl-phosphate synthase small chain"/>
    <property type="match status" value="1"/>
</dbReference>
<dbReference type="InterPro" id="IPR035686">
    <property type="entry name" value="CPSase_GATase1"/>
</dbReference>
<feature type="binding site" evidence="11">
    <location>
        <position position="237"/>
    </location>
    <ligand>
        <name>L-glutamine</name>
        <dbReference type="ChEBI" id="CHEBI:58359"/>
    </ligand>
</feature>
<dbReference type="PANTHER" id="PTHR43418:SF7">
    <property type="entry name" value="CARBAMOYL-PHOSPHATE SYNTHASE SMALL CHAIN"/>
    <property type="match status" value="1"/>
</dbReference>
<dbReference type="InterPro" id="IPR036480">
    <property type="entry name" value="CarbP_synth_ssu_N_sf"/>
</dbReference>
<comment type="pathway">
    <text evidence="2 11">Amino-acid biosynthesis; L-arginine biosynthesis; carbamoyl phosphate from bicarbonate: step 1/1.</text>
</comment>
<dbReference type="Gene3D" id="3.40.50.880">
    <property type="match status" value="1"/>
</dbReference>
<dbReference type="GO" id="GO:0044205">
    <property type="term" value="P:'de novo' UMP biosynthetic process"/>
    <property type="evidence" value="ECO:0007669"/>
    <property type="project" value="UniProtKB-UniRule"/>
</dbReference>
<evidence type="ECO:0000256" key="7">
    <source>
        <dbReference type="ARBA" id="ARBA00022962"/>
    </source>
</evidence>
<dbReference type="GO" id="GO:0006526">
    <property type="term" value="P:L-arginine biosynthetic process"/>
    <property type="evidence" value="ECO:0007669"/>
    <property type="project" value="UniProtKB-UniRule"/>
</dbReference>
<keyword evidence="7 11" id="KW-0315">Glutamine amidotransferase</keyword>
<comment type="subunit">
    <text evidence="11">Composed of two chains; the small (or glutamine) chain promotes the hydrolysis of glutamine to ammonia, which is used by the large (or ammonia) chain to synthesize carbamoyl phosphate. Tetramer of heterodimers (alpha,beta)4.</text>
</comment>
<feature type="active site" evidence="11">
    <location>
        <position position="349"/>
    </location>
</feature>
<dbReference type="GO" id="GO:0006541">
    <property type="term" value="P:glutamine metabolic process"/>
    <property type="evidence" value="ECO:0007669"/>
    <property type="project" value="InterPro"/>
</dbReference>
<dbReference type="Pfam" id="PF00117">
    <property type="entry name" value="GATase"/>
    <property type="match status" value="1"/>
</dbReference>
<dbReference type="UniPathway" id="UPA00070">
    <property type="reaction ID" value="UER00115"/>
</dbReference>
<dbReference type="Gene3D" id="3.50.30.20">
    <property type="entry name" value="Carbamoyl-phosphate synthase small subunit, N-terminal domain"/>
    <property type="match status" value="1"/>
</dbReference>
<dbReference type="GO" id="GO:0006207">
    <property type="term" value="P:'de novo' pyrimidine nucleobase biosynthetic process"/>
    <property type="evidence" value="ECO:0007669"/>
    <property type="project" value="InterPro"/>
</dbReference>
<feature type="binding site" evidence="11">
    <location>
        <position position="309"/>
    </location>
    <ligand>
        <name>L-glutamine</name>
        <dbReference type="ChEBI" id="CHEBI:58359"/>
    </ligand>
</feature>
<evidence type="ECO:0000259" key="12">
    <source>
        <dbReference type="SMART" id="SM01097"/>
    </source>
</evidence>
<evidence type="ECO:0000313" key="13">
    <source>
        <dbReference type="EMBL" id="EGC14896.1"/>
    </source>
</evidence>
<comment type="caution">
    <text evidence="13">The sequence shown here is derived from an EMBL/GenBank/DDBJ whole genome shotgun (WGS) entry which is preliminary data.</text>
</comment>
<dbReference type="SUPFAM" id="SSF52021">
    <property type="entry name" value="Carbamoyl phosphate synthetase, small subunit N-terminal domain"/>
    <property type="match status" value="1"/>
</dbReference>
<feature type="binding site" evidence="11">
    <location>
        <position position="308"/>
    </location>
    <ligand>
        <name>L-glutamine</name>
        <dbReference type="ChEBI" id="CHEBI:58359"/>
    </ligand>
</feature>
<evidence type="ECO:0000256" key="6">
    <source>
        <dbReference type="ARBA" id="ARBA00022840"/>
    </source>
</evidence>
<feature type="active site" evidence="11">
    <location>
        <position position="351"/>
    </location>
</feature>
<keyword evidence="6 11" id="KW-0067">ATP-binding</keyword>
<keyword evidence="4 11" id="KW-0436">Ligase</keyword>
<dbReference type="Pfam" id="PF00988">
    <property type="entry name" value="CPSase_sm_chain"/>
    <property type="match status" value="1"/>
</dbReference>
<dbReference type="GO" id="GO:0005524">
    <property type="term" value="F:ATP binding"/>
    <property type="evidence" value="ECO:0007669"/>
    <property type="project" value="UniProtKB-UniRule"/>
</dbReference>
<feature type="binding site" evidence="11">
    <location>
        <position position="268"/>
    </location>
    <ligand>
        <name>L-glutamine</name>
        <dbReference type="ChEBI" id="CHEBI:58359"/>
    </ligand>
</feature>
<accession>A0A828RHH7</accession>
<feature type="binding site" evidence="11">
    <location>
        <position position="239"/>
    </location>
    <ligand>
        <name>L-glutamine</name>
        <dbReference type="ChEBI" id="CHEBI:58359"/>
    </ligand>
</feature>
<dbReference type="EC" id="6.3.5.5" evidence="11"/>
<dbReference type="PROSITE" id="PS51273">
    <property type="entry name" value="GATASE_TYPE_1"/>
    <property type="match status" value="1"/>
</dbReference>
<comment type="catalytic activity">
    <reaction evidence="9 11">
        <text>hydrogencarbonate + L-glutamine + 2 ATP + H2O = carbamoyl phosphate + L-glutamate + 2 ADP + phosphate + 2 H(+)</text>
        <dbReference type="Rhea" id="RHEA:18633"/>
        <dbReference type="ChEBI" id="CHEBI:15377"/>
        <dbReference type="ChEBI" id="CHEBI:15378"/>
        <dbReference type="ChEBI" id="CHEBI:17544"/>
        <dbReference type="ChEBI" id="CHEBI:29985"/>
        <dbReference type="ChEBI" id="CHEBI:30616"/>
        <dbReference type="ChEBI" id="CHEBI:43474"/>
        <dbReference type="ChEBI" id="CHEBI:58228"/>
        <dbReference type="ChEBI" id="CHEBI:58359"/>
        <dbReference type="ChEBI" id="CHEBI:456216"/>
        <dbReference type="EC" id="6.3.5.5"/>
    </reaction>
</comment>
<gene>
    <name evidence="11 13" type="primary">carA</name>
    <name evidence="13" type="ORF">HMPREF0536_12033</name>
</gene>
<dbReference type="InterPro" id="IPR050472">
    <property type="entry name" value="Anth_synth/Amidotransfase"/>
</dbReference>
<evidence type="ECO:0000256" key="1">
    <source>
        <dbReference type="ARBA" id="ARBA00004812"/>
    </source>
</evidence>
<evidence type="ECO:0000256" key="10">
    <source>
        <dbReference type="ARBA" id="ARBA00049285"/>
    </source>
</evidence>
<evidence type="ECO:0000313" key="14">
    <source>
        <dbReference type="Proteomes" id="UP000004335"/>
    </source>
</evidence>
<dbReference type="GO" id="GO:0004088">
    <property type="term" value="F:carbamoyl-phosphate synthase (glutamine-hydrolyzing) activity"/>
    <property type="evidence" value="ECO:0007669"/>
    <property type="project" value="UniProtKB-UniRule"/>
</dbReference>
<feature type="active site" description="Nucleophile" evidence="11">
    <location>
        <position position="264"/>
    </location>
</feature>
<comment type="catalytic activity">
    <reaction evidence="10 11">
        <text>L-glutamine + H2O = L-glutamate + NH4(+)</text>
        <dbReference type="Rhea" id="RHEA:15889"/>
        <dbReference type="ChEBI" id="CHEBI:15377"/>
        <dbReference type="ChEBI" id="CHEBI:28938"/>
        <dbReference type="ChEBI" id="CHEBI:29985"/>
        <dbReference type="ChEBI" id="CHEBI:58359"/>
    </reaction>
</comment>
<dbReference type="SMART" id="SM01097">
    <property type="entry name" value="CPSase_sm_chain"/>
    <property type="match status" value="1"/>
</dbReference>
<dbReference type="PRINTS" id="PR00097">
    <property type="entry name" value="ANTSNTHASEII"/>
</dbReference>
<dbReference type="EMBL" id="ACGX02000007">
    <property type="protein sequence ID" value="EGC14896.1"/>
    <property type="molecule type" value="Genomic_DNA"/>
</dbReference>
<dbReference type="NCBIfam" id="NF009475">
    <property type="entry name" value="PRK12838.1"/>
    <property type="match status" value="1"/>
</dbReference>
<dbReference type="InterPro" id="IPR006274">
    <property type="entry name" value="CarbamoylP_synth_ssu"/>
</dbReference>